<dbReference type="InterPro" id="IPR013968">
    <property type="entry name" value="PKS_KR"/>
</dbReference>
<dbReference type="CDD" id="cd00833">
    <property type="entry name" value="PKS"/>
    <property type="match status" value="1"/>
</dbReference>
<dbReference type="Pfam" id="PF14765">
    <property type="entry name" value="PS-DH"/>
    <property type="match status" value="1"/>
</dbReference>
<evidence type="ECO:0000256" key="1">
    <source>
        <dbReference type="ARBA" id="ARBA00022450"/>
    </source>
</evidence>
<dbReference type="InterPro" id="IPR049551">
    <property type="entry name" value="PKS_DH_C"/>
</dbReference>
<dbReference type="Pfam" id="PF00109">
    <property type="entry name" value="ketoacyl-synt"/>
    <property type="match status" value="1"/>
</dbReference>
<feature type="active site" description="Proton donor; for dehydratase activity" evidence="5">
    <location>
        <position position="1626"/>
    </location>
</feature>
<comment type="caution">
    <text evidence="9">The sequence shown here is derived from an EMBL/GenBank/DDBJ whole genome shotgun (WGS) entry which is preliminary data.</text>
</comment>
<evidence type="ECO:0000256" key="4">
    <source>
        <dbReference type="ARBA" id="ARBA00023315"/>
    </source>
</evidence>
<evidence type="ECO:0000256" key="5">
    <source>
        <dbReference type="PROSITE-ProRule" id="PRU01363"/>
    </source>
</evidence>
<dbReference type="SUPFAM" id="SSF55048">
    <property type="entry name" value="Probable ACP-binding domain of malonyl-CoA ACP transacylase"/>
    <property type="match status" value="1"/>
</dbReference>
<dbReference type="PANTHER" id="PTHR43775">
    <property type="entry name" value="FATTY ACID SYNTHASE"/>
    <property type="match status" value="1"/>
</dbReference>
<dbReference type="SUPFAM" id="SSF53901">
    <property type="entry name" value="Thiolase-like"/>
    <property type="match status" value="1"/>
</dbReference>
<dbReference type="Pfam" id="PF00698">
    <property type="entry name" value="Acyl_transf_1"/>
    <property type="match status" value="1"/>
</dbReference>
<dbReference type="SUPFAM" id="SSF51735">
    <property type="entry name" value="NAD(P)-binding Rossmann-fold domains"/>
    <property type="match status" value="1"/>
</dbReference>
<dbReference type="SUPFAM" id="SSF47336">
    <property type="entry name" value="ACP-like"/>
    <property type="match status" value="1"/>
</dbReference>
<dbReference type="OrthoDB" id="4537517at2"/>
<dbReference type="InterPro" id="IPR029069">
    <property type="entry name" value="HotDog_dom_sf"/>
</dbReference>
<accession>A0A561WBU1</accession>
<dbReference type="SMART" id="SM00826">
    <property type="entry name" value="PKS_DH"/>
    <property type="match status" value="1"/>
</dbReference>
<keyword evidence="3" id="KW-0808">Transferase</keyword>
<feature type="region of interest" description="Disordered" evidence="6">
    <location>
        <begin position="903"/>
        <end position="925"/>
    </location>
</feature>
<dbReference type="InterPro" id="IPR057326">
    <property type="entry name" value="KR_dom"/>
</dbReference>
<dbReference type="RefSeq" id="WP_122979965.1">
    <property type="nucleotide sequence ID" value="NZ_BOMX01000150.1"/>
</dbReference>
<dbReference type="SUPFAM" id="SSF54637">
    <property type="entry name" value="Thioesterase/thiol ester dehydrase-isomerase"/>
    <property type="match status" value="1"/>
</dbReference>
<dbReference type="InterPro" id="IPR036291">
    <property type="entry name" value="NAD(P)-bd_dom_sf"/>
</dbReference>
<evidence type="ECO:0000259" key="7">
    <source>
        <dbReference type="PROSITE" id="PS52004"/>
    </source>
</evidence>
<feature type="active site" description="Proton acceptor; for dehydratase activity" evidence="5">
    <location>
        <position position="1464"/>
    </location>
</feature>
<dbReference type="InterPro" id="IPR016039">
    <property type="entry name" value="Thiolase-like"/>
</dbReference>
<dbReference type="InterPro" id="IPR014030">
    <property type="entry name" value="Ketoacyl_synth_N"/>
</dbReference>
<dbReference type="InterPro" id="IPR016035">
    <property type="entry name" value="Acyl_Trfase/lysoPLipase"/>
</dbReference>
<dbReference type="InterPro" id="IPR001227">
    <property type="entry name" value="Ac_transferase_dom_sf"/>
</dbReference>
<feature type="domain" description="PKS/mFAS DH" evidence="8">
    <location>
        <begin position="1431"/>
        <end position="1710"/>
    </location>
</feature>
<dbReference type="Gene3D" id="3.10.129.110">
    <property type="entry name" value="Polyketide synthase dehydratase"/>
    <property type="match status" value="1"/>
</dbReference>
<protein>
    <submittedName>
        <fullName evidence="9">Enediyne polyketide synthase</fullName>
    </submittedName>
</protein>
<dbReference type="Pfam" id="PF21089">
    <property type="entry name" value="PKS_DH_N"/>
    <property type="match status" value="1"/>
</dbReference>
<dbReference type="InterPro" id="IPR036736">
    <property type="entry name" value="ACP-like_sf"/>
</dbReference>
<dbReference type="Pfam" id="PF08659">
    <property type="entry name" value="KR"/>
    <property type="match status" value="1"/>
</dbReference>
<feature type="region of interest" description="C-terminal hotdog fold" evidence="5">
    <location>
        <begin position="1565"/>
        <end position="1710"/>
    </location>
</feature>
<organism evidence="9 10">
    <name type="scientific">Actinoplanes teichomyceticus</name>
    <dbReference type="NCBI Taxonomy" id="1867"/>
    <lineage>
        <taxon>Bacteria</taxon>
        <taxon>Bacillati</taxon>
        <taxon>Actinomycetota</taxon>
        <taxon>Actinomycetes</taxon>
        <taxon>Micromonosporales</taxon>
        <taxon>Micromonosporaceae</taxon>
        <taxon>Actinoplanes</taxon>
    </lineage>
</organism>
<dbReference type="PROSITE" id="PS52004">
    <property type="entry name" value="KS3_2"/>
    <property type="match status" value="1"/>
</dbReference>
<evidence type="ECO:0000313" key="9">
    <source>
        <dbReference type="EMBL" id="TWG21332.1"/>
    </source>
</evidence>
<evidence type="ECO:0000256" key="2">
    <source>
        <dbReference type="ARBA" id="ARBA00022553"/>
    </source>
</evidence>
<keyword evidence="4" id="KW-0012">Acyltransferase</keyword>
<dbReference type="EMBL" id="VIWY01000003">
    <property type="protein sequence ID" value="TWG21332.1"/>
    <property type="molecule type" value="Genomic_DNA"/>
</dbReference>
<dbReference type="PANTHER" id="PTHR43775:SF51">
    <property type="entry name" value="INACTIVE PHENOLPHTHIOCEROL SYNTHESIS POLYKETIDE SYNTHASE TYPE I PKS1-RELATED"/>
    <property type="match status" value="1"/>
</dbReference>
<dbReference type="Gene3D" id="3.40.47.10">
    <property type="match status" value="1"/>
</dbReference>
<dbReference type="SUPFAM" id="SSF52151">
    <property type="entry name" value="FabD/lysophospholipase-like"/>
    <property type="match status" value="1"/>
</dbReference>
<keyword evidence="10" id="KW-1185">Reference proteome</keyword>
<dbReference type="InterPro" id="IPR014031">
    <property type="entry name" value="Ketoacyl_synth_C"/>
</dbReference>
<proteinExistence type="predicted"/>
<dbReference type="InterPro" id="IPR049900">
    <property type="entry name" value="PKS_mFAS_DH"/>
</dbReference>
<dbReference type="SMART" id="SM00825">
    <property type="entry name" value="PKS_KS"/>
    <property type="match status" value="1"/>
</dbReference>
<dbReference type="InterPro" id="IPR050091">
    <property type="entry name" value="PKS_NRPS_Biosynth_Enz"/>
</dbReference>
<evidence type="ECO:0000256" key="6">
    <source>
        <dbReference type="SAM" id="MobiDB-lite"/>
    </source>
</evidence>
<keyword evidence="1" id="KW-0596">Phosphopantetheine</keyword>
<evidence type="ECO:0000259" key="8">
    <source>
        <dbReference type="PROSITE" id="PS52019"/>
    </source>
</evidence>
<dbReference type="InterPro" id="IPR042104">
    <property type="entry name" value="PKS_dehydratase_sf"/>
</dbReference>
<dbReference type="GO" id="GO:0004312">
    <property type="term" value="F:fatty acid synthase activity"/>
    <property type="evidence" value="ECO:0007669"/>
    <property type="project" value="TreeGrafter"/>
</dbReference>
<evidence type="ECO:0000313" key="10">
    <source>
        <dbReference type="Proteomes" id="UP000320239"/>
    </source>
</evidence>
<feature type="domain" description="Ketosynthase family 3 (KS3)" evidence="7">
    <location>
        <begin position="1"/>
        <end position="461"/>
    </location>
</feature>
<gene>
    <name evidence="9" type="ORF">FHX34_103870</name>
</gene>
<dbReference type="SMART" id="SM00827">
    <property type="entry name" value="PKS_AT"/>
    <property type="match status" value="1"/>
</dbReference>
<dbReference type="InterPro" id="IPR014043">
    <property type="entry name" value="Acyl_transferase_dom"/>
</dbReference>
<dbReference type="InterPro" id="IPR016036">
    <property type="entry name" value="Malonyl_transacylase_ACP-bd"/>
</dbReference>
<evidence type="ECO:0000256" key="3">
    <source>
        <dbReference type="ARBA" id="ARBA00022679"/>
    </source>
</evidence>
<dbReference type="InterPro" id="IPR020841">
    <property type="entry name" value="PKS_Beta-ketoAc_synthase_dom"/>
</dbReference>
<dbReference type="InterPro" id="IPR049552">
    <property type="entry name" value="PKS_DH_N"/>
</dbReference>
<dbReference type="Gene3D" id="1.10.1200.10">
    <property type="entry name" value="ACP-like"/>
    <property type="match status" value="1"/>
</dbReference>
<feature type="region of interest" description="N-terminal hotdog fold" evidence="5">
    <location>
        <begin position="1431"/>
        <end position="1555"/>
    </location>
</feature>
<dbReference type="GO" id="GO:0006633">
    <property type="term" value="P:fatty acid biosynthetic process"/>
    <property type="evidence" value="ECO:0007669"/>
    <property type="project" value="TreeGrafter"/>
</dbReference>
<dbReference type="Gene3D" id="3.40.50.720">
    <property type="entry name" value="NAD(P)-binding Rossmann-like Domain"/>
    <property type="match status" value="1"/>
</dbReference>
<name>A0A561WBU1_ACTTI</name>
<sequence>MSRIAIVGMACRYPDATSPRELWENALAGRRAFRRLPDVRMRLDDYYDADPGTPDRFYARTAAVIEGYEFDRVGFRIAGSTYRATDLTHWLALDMAARALTDAGFPDGEGLPRERTGVVVGNTLTGEFSRAAQLRLRWPYVRRTTAAALREQGWDDERTAAFLDALETRYKQPFPPVDEDTLAGGLSNTIAGRICNYFDLNGGGYTVDGACSSSLLSVTTACRSLLAGELDVAVAGGVDLSIDPFEIIGFAKTGALAREEMRVYDRRSNGFWPGEGCGMAVLMREEDALAAGREVYATIAGWGVSSDGKGGITRPEADGYRLALRRAYDRAGFGIDTVALFEGHGTGTAVGDATELGALCAERAAADPHAAPAAIGSIKAMIGHTKAAAGMAGLIKAAMAVRHGVLPPTLGCPDPHELLQRDNAPLRALRSAEPWPPEQPIRAGVTAMGFGGINTHVVLDAARPHTPARFDSRTAALATSLQDAELLLVEADSPQNLGSRLTALREQAEIISYAGLADLAVNLHAQLSGRPYRAAVVASSPEEAVRRLSRVIDALAAGETRISGTGCFLGHVSTPGRLGLLFPGQGSGRGTSGGALRRRIAAAADVYTLAALPSTGDMVATAVAQPRIITGSLAGLRALDVLGLAASVAVGHSLGELAALGWAGVMDTATLLRVAGERGRTMAEHSASGTMASLAAGPDRAAALTAGLGVVVAGHNGPGQTVVAGAVDAVRQVVERARTAGVDARELAVSHAFHSPLVADAAGAFAARLTGERFGPLGKRVVSTVTGEPLTAGTDVPALLRRQITDPVLFAPALTLAAKDVDLFVEVGPGRVLTTLADSITEVPAVALDTDDESLRSLLTVAAAAYAIGAADRYPALFTDRLSRPLPDRPQFLASPCEAAPAIDLPAVPPPTPAAPDATGPAESTGETTVELLRRLAADRAELPVSLVHDTSLLLDDLHLSSITVGQIVNEASQLLGVPPAQAPAHFATASLSELADALDELTRTAPATTPAPAIDGAAPWVRAFAADPVDVPPAAPAPAGDGGRWQMYGDGADALRTALERTALPGGVLVCLPPRCTGAQLEPALLGAQAALRGPQDGRFVVVQDGQDAVALAKTLRLEAPWLPVTVLNLPDLPDAAERVAAEVAATTGYRERHYDADGTCRTPLLRALPVHAGREQPVLGPGDVLLVTGGGKGITAECALALAADSGAKLALIGRSDPAGDAELAANLDRMSARGLTVRYQQADVTDTASIARAVTAVTAELGPVTAILHGAGRNEPAALARLDLPTLQATLAPKEDGLRAVLAAVDPAALRLLVTFGSIIGRAGLHGEAHYATANHRLAQLTRELADRLPGCRTVCLEWSVWSGVGMGERLAVVETLTRQGIRAITPDQGVTILRRLLSDPDTPSVVVVTSRVDELDTLRYARRELPMLRFADRVLAHTPHVELICETDLNAGTDPYLADHELDGNLLFPAVLGLEGMAQVATALTGHTGLPTFEQAEFPRPIVVPPQGQTAIRIAATVTGDDTVQVAIRSAETGFAADHFRARLRWAEPPAQEPPANPGDATPVALDPARDLYGDTLFQGRRFQRLTRFLRAAAREVTAEVGVAGPDGWFSPYLPGELLLGDPGARDAFMHGNQVCVPDATLLPVAVDRLRPGRLGGSGPVRFHATERAQDGDTYIYDITVRALDGRVLERWEGLRLHAVRHRGAAGPWVPALLGSYLQRSAEQLTGASLAVAVEPGGTGDRAQRRAVTATALSRALGTPAQVRYRPDGRPEVDGGRTVSASHGAGVTLAVAGDGPLACDLEPVAARSDPDWRGLLGAHTALARLLAADLAEPLDVAATRVWTAIECLHKAGLEPHAPLTALPAGSAGWAVLASGDLRIASVVTTLRDVPGPVVAAVLTGGRTA</sequence>
<dbReference type="Pfam" id="PF02801">
    <property type="entry name" value="Ketoacyl-synt_C"/>
    <property type="match status" value="1"/>
</dbReference>
<dbReference type="CDD" id="cd08953">
    <property type="entry name" value="KR_2_SDR_x"/>
    <property type="match status" value="1"/>
</dbReference>
<keyword evidence="2" id="KW-0597">Phosphoprotein</keyword>
<dbReference type="Proteomes" id="UP000320239">
    <property type="component" value="Unassembled WGS sequence"/>
</dbReference>
<dbReference type="SMART" id="SM00822">
    <property type="entry name" value="PKS_KR"/>
    <property type="match status" value="1"/>
</dbReference>
<dbReference type="Gene3D" id="3.40.366.10">
    <property type="entry name" value="Malonyl-Coenzyme A Acyl Carrier Protein, domain 2"/>
    <property type="match status" value="1"/>
</dbReference>
<reference evidence="9 10" key="1">
    <citation type="submission" date="2019-06" db="EMBL/GenBank/DDBJ databases">
        <title>Sequencing the genomes of 1000 actinobacteria strains.</title>
        <authorList>
            <person name="Klenk H.-P."/>
        </authorList>
    </citation>
    <scope>NUCLEOTIDE SEQUENCE [LARGE SCALE GENOMIC DNA]</scope>
    <source>
        <strain evidence="9 10">DSM 43866</strain>
    </source>
</reference>
<dbReference type="InterPro" id="IPR020807">
    <property type="entry name" value="PKS_DH"/>
</dbReference>
<dbReference type="PROSITE" id="PS52019">
    <property type="entry name" value="PKS_MFAS_DH"/>
    <property type="match status" value="1"/>
</dbReference>